<dbReference type="SUPFAM" id="SSF56317">
    <property type="entry name" value="Carbon-nitrogen hydrolase"/>
    <property type="match status" value="1"/>
</dbReference>
<dbReference type="PANTHER" id="PTHR23088:SF50">
    <property type="entry name" value="HYDROLASE YHCX"/>
    <property type="match status" value="1"/>
</dbReference>
<dbReference type="InterPro" id="IPR003010">
    <property type="entry name" value="C-N_Hydrolase"/>
</dbReference>
<dbReference type="RefSeq" id="WP_194930484.1">
    <property type="nucleotide sequence ID" value="NZ_JADLZT010000003.1"/>
</dbReference>
<evidence type="ECO:0000313" key="2">
    <source>
        <dbReference type="EMBL" id="MBF6023642.1"/>
    </source>
</evidence>
<dbReference type="InterPro" id="IPR036526">
    <property type="entry name" value="C-N_Hydrolase_sf"/>
</dbReference>
<accession>A0ABS0B509</accession>
<reference evidence="2 3" key="1">
    <citation type="submission" date="2020-11" db="EMBL/GenBank/DDBJ databases">
        <title>Draft Genome Sequence and Secondary Metabolite Biosynthetic Potential of the Lysobacter niastensis Type strain DSM 18481.</title>
        <authorList>
            <person name="Turrini P."/>
            <person name="Artuso I."/>
            <person name="Tescari M."/>
            <person name="Lugli G.A."/>
            <person name="Frangipani E."/>
            <person name="Ventura M."/>
            <person name="Visca P."/>
        </authorList>
    </citation>
    <scope>NUCLEOTIDE SEQUENCE [LARGE SCALE GENOMIC DNA]</scope>
    <source>
        <strain evidence="2 3">DSM 18481</strain>
    </source>
</reference>
<organism evidence="2 3">
    <name type="scientific">Lysobacter niastensis</name>
    <dbReference type="NCBI Taxonomy" id="380629"/>
    <lineage>
        <taxon>Bacteria</taxon>
        <taxon>Pseudomonadati</taxon>
        <taxon>Pseudomonadota</taxon>
        <taxon>Gammaproteobacteria</taxon>
        <taxon>Lysobacterales</taxon>
        <taxon>Lysobacteraceae</taxon>
        <taxon>Lysobacter</taxon>
    </lineage>
</organism>
<dbReference type="CDD" id="cd07574">
    <property type="entry name" value="nitrilase_Rim1_like"/>
    <property type="match status" value="1"/>
</dbReference>
<protein>
    <submittedName>
        <fullName evidence="2">Carbon-nitrogen hydrolase family protein</fullName>
    </submittedName>
</protein>
<comment type="caution">
    <text evidence="2">The sequence shown here is derived from an EMBL/GenBank/DDBJ whole genome shotgun (WGS) entry which is preliminary data.</text>
</comment>
<name>A0ABS0B509_9GAMM</name>
<dbReference type="Gene3D" id="3.60.110.10">
    <property type="entry name" value="Carbon-nitrogen hydrolase"/>
    <property type="match status" value="1"/>
</dbReference>
<sequence>MKVAVAKYTIDAPGDFDAFAAKQAQWLDEAHRLGAQMAVLPEYLSLELGATFDEATRSDLHASMAAIQVHHGRWLDLFAQLARECAMHVVAGTFLLDLGHGRYRNRSYAFAPDGSHVWQDKLRLTGFEKRAQVIEPGDALKVFETGEVRSAIAVCYDSEFPLPVRAQCEAGARLLIVPSCTDTEAGATRVRVGCLARALENRSFVAQAVTAGEALWSPALDVNTGEAALIAPMDVGLPHDGMIVQTSGQQHWAVATLDFAALEASRTQAQVANDRDWASQYFPSVARAKVSAFAR</sequence>
<feature type="domain" description="CN hydrolase" evidence="1">
    <location>
        <begin position="1"/>
        <end position="259"/>
    </location>
</feature>
<proteinExistence type="predicted"/>
<keyword evidence="3" id="KW-1185">Reference proteome</keyword>
<evidence type="ECO:0000259" key="1">
    <source>
        <dbReference type="PROSITE" id="PS50263"/>
    </source>
</evidence>
<keyword evidence="2" id="KW-0378">Hydrolase</keyword>
<dbReference type="PROSITE" id="PS50263">
    <property type="entry name" value="CN_HYDROLASE"/>
    <property type="match status" value="1"/>
</dbReference>
<dbReference type="EMBL" id="JADLZT010000003">
    <property type="protein sequence ID" value="MBF6023642.1"/>
    <property type="molecule type" value="Genomic_DNA"/>
</dbReference>
<dbReference type="GO" id="GO:0016787">
    <property type="term" value="F:hydrolase activity"/>
    <property type="evidence" value="ECO:0007669"/>
    <property type="project" value="UniProtKB-KW"/>
</dbReference>
<evidence type="ECO:0000313" key="3">
    <source>
        <dbReference type="Proteomes" id="UP001429984"/>
    </source>
</evidence>
<dbReference type="Proteomes" id="UP001429984">
    <property type="component" value="Unassembled WGS sequence"/>
</dbReference>
<gene>
    <name evidence="2" type="ORF">IU514_06350</name>
</gene>
<dbReference type="Pfam" id="PF00795">
    <property type="entry name" value="CN_hydrolase"/>
    <property type="match status" value="1"/>
</dbReference>
<dbReference type="PANTHER" id="PTHR23088">
    <property type="entry name" value="NITRILASE-RELATED"/>
    <property type="match status" value="1"/>
</dbReference>